<reference evidence="3 4" key="1">
    <citation type="journal article" date="2022" name="Cell">
        <title>Repeat-based holocentromeres influence genome architecture and karyotype evolution.</title>
        <authorList>
            <person name="Hofstatter P.G."/>
            <person name="Thangavel G."/>
            <person name="Lux T."/>
            <person name="Neumann P."/>
            <person name="Vondrak T."/>
            <person name="Novak P."/>
            <person name="Zhang M."/>
            <person name="Costa L."/>
            <person name="Castellani M."/>
            <person name="Scott A."/>
            <person name="Toegelov H."/>
            <person name="Fuchs J."/>
            <person name="Mata-Sucre Y."/>
            <person name="Dias Y."/>
            <person name="Vanzela A.L.L."/>
            <person name="Huettel B."/>
            <person name="Almeida C.C.S."/>
            <person name="Simkova H."/>
            <person name="Souza G."/>
            <person name="Pedrosa-Harand A."/>
            <person name="Macas J."/>
            <person name="Mayer K.F.X."/>
            <person name="Houben A."/>
            <person name="Marques A."/>
        </authorList>
    </citation>
    <scope>NUCLEOTIDE SEQUENCE [LARGE SCALE GENOMIC DNA]</scope>
    <source>
        <strain evidence="3">RhyTen1mFocal</strain>
    </source>
</reference>
<accession>A0AAD5ZPH2</accession>
<evidence type="ECO:0000313" key="4">
    <source>
        <dbReference type="Proteomes" id="UP001210211"/>
    </source>
</evidence>
<comment type="similarity">
    <text evidence="1">Belongs to the chalcone isomerase family.</text>
</comment>
<dbReference type="GO" id="GO:0009570">
    <property type="term" value="C:chloroplast stroma"/>
    <property type="evidence" value="ECO:0007669"/>
    <property type="project" value="TreeGrafter"/>
</dbReference>
<dbReference type="GO" id="GO:0016872">
    <property type="term" value="F:intramolecular lyase activity"/>
    <property type="evidence" value="ECO:0007669"/>
    <property type="project" value="InterPro"/>
</dbReference>
<evidence type="ECO:0000256" key="1">
    <source>
        <dbReference type="ARBA" id="ARBA00007166"/>
    </source>
</evidence>
<dbReference type="GO" id="GO:0006631">
    <property type="term" value="P:fatty acid metabolic process"/>
    <property type="evidence" value="ECO:0007669"/>
    <property type="project" value="TreeGrafter"/>
</dbReference>
<dbReference type="InterPro" id="IPR044228">
    <property type="entry name" value="FAP1"/>
</dbReference>
<name>A0AAD5ZPH2_9POAL</name>
<sequence>MATTEAEIKEEKSVDMAKEEEQLKVDAKEESVTNEEKQNGKEEEVVKEEKEEDVKMEVEPSTGVKFPVKVSDGKQLNAMGVRKKRVTVLNVTVYGFGIYGDNDKLKQLLKSKFEKAPEKPTKELFETVIDSDVGLMVRLVIVFPGLTMNMVRKNFDEVLGGVLKKLNGAPEDFEVAKRLMGEATDGIKLSSGSVIEITRLPGYTLQTKVKDEVISTVQSELLCRAYFHLYLGEEPFDKNAKEKFGASLLSLF</sequence>
<evidence type="ECO:0008006" key="5">
    <source>
        <dbReference type="Google" id="ProtNLM"/>
    </source>
</evidence>
<dbReference type="PANTHER" id="PTHR47589:SF4">
    <property type="entry name" value="FATTY-ACID-BINDING PROTEIN 1-LIKE"/>
    <property type="match status" value="1"/>
</dbReference>
<dbReference type="AlphaFoldDB" id="A0AAD5ZPH2"/>
<feature type="region of interest" description="Disordered" evidence="2">
    <location>
        <begin position="1"/>
        <end position="53"/>
    </location>
</feature>
<organism evidence="3 4">
    <name type="scientific">Rhynchospora tenuis</name>
    <dbReference type="NCBI Taxonomy" id="198213"/>
    <lineage>
        <taxon>Eukaryota</taxon>
        <taxon>Viridiplantae</taxon>
        <taxon>Streptophyta</taxon>
        <taxon>Embryophyta</taxon>
        <taxon>Tracheophyta</taxon>
        <taxon>Spermatophyta</taxon>
        <taxon>Magnoliopsida</taxon>
        <taxon>Liliopsida</taxon>
        <taxon>Poales</taxon>
        <taxon>Cyperaceae</taxon>
        <taxon>Cyperoideae</taxon>
        <taxon>Rhynchosporeae</taxon>
        <taxon>Rhynchospora</taxon>
    </lineage>
</organism>
<dbReference type="InterPro" id="IPR016088">
    <property type="entry name" value="Chalcone_isomerase_3-sand"/>
</dbReference>
<evidence type="ECO:0000313" key="3">
    <source>
        <dbReference type="EMBL" id="KAJ3701645.1"/>
    </source>
</evidence>
<evidence type="ECO:0000256" key="2">
    <source>
        <dbReference type="SAM" id="MobiDB-lite"/>
    </source>
</evidence>
<keyword evidence="4" id="KW-1185">Reference proteome</keyword>
<dbReference type="SUPFAM" id="SSF54626">
    <property type="entry name" value="Chalcone isomerase"/>
    <property type="match status" value="1"/>
</dbReference>
<dbReference type="InterPro" id="IPR036298">
    <property type="entry name" value="Chalcone_isomerase_sf"/>
</dbReference>
<gene>
    <name evidence="3" type="ORF">LUZ61_005350</name>
</gene>
<dbReference type="PANTHER" id="PTHR47589">
    <property type="entry name" value="FATTY-ACID-BINDING PROTEIN 1"/>
    <property type="match status" value="1"/>
</dbReference>
<comment type="caution">
    <text evidence="3">The sequence shown here is derived from an EMBL/GenBank/DDBJ whole genome shotgun (WGS) entry which is preliminary data.</text>
</comment>
<dbReference type="Gene3D" id="1.10.890.20">
    <property type="match status" value="1"/>
</dbReference>
<dbReference type="Proteomes" id="UP001210211">
    <property type="component" value="Unassembled WGS sequence"/>
</dbReference>
<dbReference type="Gene3D" id="3.50.70.10">
    <property type="match status" value="1"/>
</dbReference>
<dbReference type="GO" id="GO:0005504">
    <property type="term" value="F:fatty acid binding"/>
    <property type="evidence" value="ECO:0007669"/>
    <property type="project" value="TreeGrafter"/>
</dbReference>
<proteinExistence type="inferred from homology"/>
<protein>
    <recommendedName>
        <fullName evidence="5">Chalcone isomerase domain-containing protein</fullName>
    </recommendedName>
</protein>
<dbReference type="InterPro" id="IPR016089">
    <property type="entry name" value="Chalcone_isomerase_bundle_sf"/>
</dbReference>
<dbReference type="EMBL" id="JAMRDG010000001">
    <property type="protein sequence ID" value="KAJ3701645.1"/>
    <property type="molecule type" value="Genomic_DNA"/>
</dbReference>